<keyword evidence="1" id="KW-0472">Membrane</keyword>
<evidence type="ECO:0000313" key="3">
    <source>
        <dbReference type="EMBL" id="CAL6074870.1"/>
    </source>
</evidence>
<keyword evidence="1" id="KW-1133">Transmembrane helix</keyword>
<dbReference type="Proteomes" id="UP001642409">
    <property type="component" value="Unassembled WGS sequence"/>
</dbReference>
<evidence type="ECO:0000313" key="2">
    <source>
        <dbReference type="EMBL" id="CAI9950711.1"/>
    </source>
</evidence>
<organism evidence="2">
    <name type="scientific">Hexamita inflata</name>
    <dbReference type="NCBI Taxonomy" id="28002"/>
    <lineage>
        <taxon>Eukaryota</taxon>
        <taxon>Metamonada</taxon>
        <taxon>Diplomonadida</taxon>
        <taxon>Hexamitidae</taxon>
        <taxon>Hexamitinae</taxon>
        <taxon>Hexamita</taxon>
    </lineage>
</organism>
<comment type="caution">
    <text evidence="2">The sequence shown here is derived from an EMBL/GenBank/DDBJ whole genome shotgun (WGS) entry which is preliminary data.</text>
</comment>
<proteinExistence type="predicted"/>
<feature type="transmembrane region" description="Helical" evidence="1">
    <location>
        <begin position="136"/>
        <end position="154"/>
    </location>
</feature>
<feature type="transmembrane region" description="Helical" evidence="1">
    <location>
        <begin position="67"/>
        <end position="85"/>
    </location>
</feature>
<protein>
    <submittedName>
        <fullName evidence="3">Hypothetical_protein</fullName>
    </submittedName>
</protein>
<keyword evidence="4" id="KW-1185">Reference proteome</keyword>
<feature type="transmembrane region" description="Helical" evidence="1">
    <location>
        <begin position="105"/>
        <end position="124"/>
    </location>
</feature>
<accession>A0AA86UG87</accession>
<gene>
    <name evidence="2" type="ORF">HINF_LOCUS38356</name>
    <name evidence="3" type="ORF">HINF_LOCUS56933</name>
</gene>
<reference evidence="2" key="1">
    <citation type="submission" date="2023-06" db="EMBL/GenBank/DDBJ databases">
        <authorList>
            <person name="Kurt Z."/>
        </authorList>
    </citation>
    <scope>NUCLEOTIDE SEQUENCE</scope>
</reference>
<dbReference type="EMBL" id="CAXDID020000310">
    <property type="protein sequence ID" value="CAL6074870.1"/>
    <property type="molecule type" value="Genomic_DNA"/>
</dbReference>
<evidence type="ECO:0000313" key="4">
    <source>
        <dbReference type="Proteomes" id="UP001642409"/>
    </source>
</evidence>
<name>A0AA86UG87_9EUKA</name>
<keyword evidence="1" id="KW-0812">Transmembrane</keyword>
<evidence type="ECO:0000256" key="1">
    <source>
        <dbReference type="SAM" id="Phobius"/>
    </source>
</evidence>
<dbReference type="AlphaFoldDB" id="A0AA86UG87"/>
<reference evidence="3 4" key="2">
    <citation type="submission" date="2024-07" db="EMBL/GenBank/DDBJ databases">
        <authorList>
            <person name="Akdeniz Z."/>
        </authorList>
    </citation>
    <scope>NUCLEOTIDE SEQUENCE [LARGE SCALE GENOMIC DNA]</scope>
</reference>
<dbReference type="EMBL" id="CATOUU010000816">
    <property type="protein sequence ID" value="CAI9950711.1"/>
    <property type="molecule type" value="Genomic_DNA"/>
</dbReference>
<sequence>MQLAQLYSYSTIVRLCNRSVFISQIIAINNSKHSCANMLPLTIILILQLVSKGLHSQKTAMASVHDTYIYIIMIISYSFILFSTVGPKHNWFVPLRYFWQRVKIFTVRAGYCVFCEMNIQYILLKQLPSRRAAFQRLLFLTFSPCCAGNMWISLCES</sequence>